<protein>
    <submittedName>
        <fullName evidence="1">Sperm associated antigen 17</fullName>
    </submittedName>
</protein>
<comment type="caution">
    <text evidence="1">The sequence shown here is derived from an EMBL/GenBank/DDBJ whole genome shotgun (WGS) entry which is preliminary data.</text>
</comment>
<organism evidence="1 2">
    <name type="scientific">Molossus molossus</name>
    <name type="common">Pallas' mastiff bat</name>
    <name type="synonym">Vespertilio molossus</name>
    <dbReference type="NCBI Taxonomy" id="27622"/>
    <lineage>
        <taxon>Eukaryota</taxon>
        <taxon>Metazoa</taxon>
        <taxon>Chordata</taxon>
        <taxon>Craniata</taxon>
        <taxon>Vertebrata</taxon>
        <taxon>Euteleostomi</taxon>
        <taxon>Mammalia</taxon>
        <taxon>Eutheria</taxon>
        <taxon>Laurasiatheria</taxon>
        <taxon>Chiroptera</taxon>
        <taxon>Yangochiroptera</taxon>
        <taxon>Molossidae</taxon>
        <taxon>Molossus</taxon>
    </lineage>
</organism>
<dbReference type="PANTHER" id="PTHR21963">
    <property type="entry name" value="PF6"/>
    <property type="match status" value="1"/>
</dbReference>
<evidence type="ECO:0000313" key="1">
    <source>
        <dbReference type="EMBL" id="KAF6414455.1"/>
    </source>
</evidence>
<dbReference type="EMBL" id="JACASF010000020">
    <property type="protein sequence ID" value="KAF6414455.1"/>
    <property type="molecule type" value="Genomic_DNA"/>
</dbReference>
<dbReference type="AlphaFoldDB" id="A0A7J8CUF4"/>
<dbReference type="GO" id="GO:0003351">
    <property type="term" value="P:epithelial cilium movement involved in extracellular fluid movement"/>
    <property type="evidence" value="ECO:0007669"/>
    <property type="project" value="TreeGrafter"/>
</dbReference>
<name>A0A7J8CUF4_MOLMO</name>
<dbReference type="PANTHER" id="PTHR21963:SF1">
    <property type="entry name" value="SPERM-ASSOCIATED ANTIGEN 17"/>
    <property type="match status" value="1"/>
</dbReference>
<keyword evidence="2" id="KW-1185">Reference proteome</keyword>
<evidence type="ECO:0000313" key="2">
    <source>
        <dbReference type="Proteomes" id="UP000550707"/>
    </source>
</evidence>
<dbReference type="GO" id="GO:0005576">
    <property type="term" value="C:extracellular region"/>
    <property type="evidence" value="ECO:0007669"/>
    <property type="project" value="GOC"/>
</dbReference>
<dbReference type="GO" id="GO:1990716">
    <property type="term" value="C:axonemal central apparatus"/>
    <property type="evidence" value="ECO:0007669"/>
    <property type="project" value="TreeGrafter"/>
</dbReference>
<accession>A0A7J8CUF4</accession>
<sequence length="221" mass="24832">MAPKKEKGGAASTNSKAWEPSLIAAHFNQANWKGSIAFVVGNQLEDDLLIRALALAVQVPLRKLFSIISWQDILQQIDEAQTLLGTTSKKTKQPVGTPLYYEVLIAAKAIKDSGEKLTLPLIGKLLKFQLLQIKFKDQQRRENEKKVLYRGGFSKDNKQCVKWARFLQGHALSPGANHMRHLAPLAVRLNPLGKRLPEALSKKIYLVKDKPIKNKFPYVEI</sequence>
<proteinExistence type="predicted"/>
<gene>
    <name evidence="1" type="ORF">HJG59_017218</name>
</gene>
<dbReference type="GO" id="GO:1904158">
    <property type="term" value="P:axonemal central apparatus assembly"/>
    <property type="evidence" value="ECO:0007669"/>
    <property type="project" value="TreeGrafter"/>
</dbReference>
<reference evidence="1 2" key="1">
    <citation type="journal article" date="2020" name="Nature">
        <title>Six reference-quality genomes reveal evolution of bat adaptations.</title>
        <authorList>
            <person name="Jebb D."/>
            <person name="Huang Z."/>
            <person name="Pippel M."/>
            <person name="Hughes G.M."/>
            <person name="Lavrichenko K."/>
            <person name="Devanna P."/>
            <person name="Winkler S."/>
            <person name="Jermiin L.S."/>
            <person name="Skirmuntt E.C."/>
            <person name="Katzourakis A."/>
            <person name="Burkitt-Gray L."/>
            <person name="Ray D.A."/>
            <person name="Sullivan K.A.M."/>
            <person name="Roscito J.G."/>
            <person name="Kirilenko B.M."/>
            <person name="Davalos L.M."/>
            <person name="Corthals A.P."/>
            <person name="Power M.L."/>
            <person name="Jones G."/>
            <person name="Ransome R.D."/>
            <person name="Dechmann D.K.N."/>
            <person name="Locatelli A.G."/>
            <person name="Puechmaille S.J."/>
            <person name="Fedrigo O."/>
            <person name="Jarvis E.D."/>
            <person name="Hiller M."/>
            <person name="Vernes S.C."/>
            <person name="Myers E.W."/>
            <person name="Teeling E.C."/>
        </authorList>
    </citation>
    <scope>NUCLEOTIDE SEQUENCE [LARGE SCALE GENOMIC DNA]</scope>
    <source>
        <strain evidence="1">MMolMol1</strain>
        <tissue evidence="1">Muscle</tissue>
    </source>
</reference>
<dbReference type="Proteomes" id="UP000550707">
    <property type="component" value="Unassembled WGS sequence"/>
</dbReference>
<dbReference type="InterPro" id="IPR026173">
    <property type="entry name" value="SPAG17"/>
</dbReference>